<proteinExistence type="predicted"/>
<name>F0STU7_SYNGF</name>
<organism evidence="1 2">
    <name type="scientific">Syntrophobotulus glycolicus (strain DSM 8271 / FlGlyR)</name>
    <dbReference type="NCBI Taxonomy" id="645991"/>
    <lineage>
        <taxon>Bacteria</taxon>
        <taxon>Bacillati</taxon>
        <taxon>Bacillota</taxon>
        <taxon>Clostridia</taxon>
        <taxon>Eubacteriales</taxon>
        <taxon>Desulfitobacteriaceae</taxon>
        <taxon>Syntrophobotulus</taxon>
    </lineage>
</organism>
<accession>F0STU7</accession>
<evidence type="ECO:0008006" key="3">
    <source>
        <dbReference type="Google" id="ProtNLM"/>
    </source>
</evidence>
<dbReference type="RefSeq" id="WP_013624257.1">
    <property type="nucleotide sequence ID" value="NC_015172.1"/>
</dbReference>
<evidence type="ECO:0000313" key="1">
    <source>
        <dbReference type="EMBL" id="ADY55387.1"/>
    </source>
</evidence>
<dbReference type="AlphaFoldDB" id="F0STU7"/>
<dbReference type="Gene3D" id="3.40.50.300">
    <property type="entry name" value="P-loop containing nucleotide triphosphate hydrolases"/>
    <property type="match status" value="1"/>
</dbReference>
<dbReference type="EMBL" id="CP002547">
    <property type="protein sequence ID" value="ADY55387.1"/>
    <property type="molecule type" value="Genomic_DNA"/>
</dbReference>
<sequence length="688" mass="80405">MDGILTEQSRVESFLGAHPDHYDLLKPFKFGFVANYATEFVFANTNIYIYLLEANDFIKEQFGFEKEVLFAYSPYSHMESRSLQALYQALKIYPYKNRIDALSCFFVSDDANIIEWMRSGSIDNEIAQNIICFSKDELLANKNDAWYIRNRLIKDCFAADLFEYSLPLREDSFFFGRQQYISRMLDSIRRCENRGIFGLRKTGKTSLLFKVERTLIEQKMGLVLFIDCKSPSYRTKHWYELLGEICSKIANILKIEKYYWNKNPSGILGAFRYVVQEANKKGKKIILFFDEIEYISFNATLDKHWKREFIDFWQTIWSVQSLYRNLVFIIGGVNASSVEKDMLDTIQNPLFSIVQSEYLKGFNIDETKSMIKTIGKRMGLKFSYDAIEYLYNQYGGHPMLTRKACSAINRILTESRPIDISLQKIRELLEEVNSDLVYYFQHVVSEIRMFYPEEYELFEMLASGQIGDFIELAQISEYSKHLYDYGLVVKDNNVPSINMPVAGRYAALELAKREKRNGLFRTIEISKRNNWVKQRIGSIISDLRQLEIVIKSLGKASLFGANSFPEADRFRSITAVANETEFLEFINICNRCFVESIENYGKSIAKNRYFWTDIKPNYPAIFSILERIKVYRHWKDHSALRPDVAKKLQEFLEADTFGISIEEKPFVIQQKLLDGFFTNIQAEMSNLT</sequence>
<protein>
    <recommendedName>
        <fullName evidence="3">ATP-binding protein</fullName>
    </recommendedName>
</protein>
<reference evidence="2" key="2">
    <citation type="submission" date="2011-02" db="EMBL/GenBank/DDBJ databases">
        <title>The complete genome of Syntrophobotulus glycolicus DSM 8271.</title>
        <authorList>
            <person name="Lucas S."/>
            <person name="Copeland A."/>
            <person name="Lapidus A."/>
            <person name="Bruce D."/>
            <person name="Goodwin L."/>
            <person name="Pitluck S."/>
            <person name="Kyrpides N."/>
            <person name="Mavromatis K."/>
            <person name="Pagani I."/>
            <person name="Ivanova N."/>
            <person name="Mikhailova N."/>
            <person name="Chertkov O."/>
            <person name="Held B."/>
            <person name="Detter J.C."/>
            <person name="Tapia R."/>
            <person name="Han C."/>
            <person name="Land M."/>
            <person name="Hauser L."/>
            <person name="Markowitz V."/>
            <person name="Cheng J.-F."/>
            <person name="Hugenholtz P."/>
            <person name="Woyke T."/>
            <person name="Wu D."/>
            <person name="Spring S."/>
            <person name="Schroeder M."/>
            <person name="Brambilla E."/>
            <person name="Klenk H.-P."/>
            <person name="Eisen J.A."/>
        </authorList>
    </citation>
    <scope>NUCLEOTIDE SEQUENCE [LARGE SCALE GENOMIC DNA]</scope>
    <source>
        <strain evidence="2">DSM 8271 / FlGlyR</strain>
    </source>
</reference>
<dbReference type="eggNOG" id="COG1672">
    <property type="taxonomic scope" value="Bacteria"/>
</dbReference>
<dbReference type="SUPFAM" id="SSF52540">
    <property type="entry name" value="P-loop containing nucleoside triphosphate hydrolases"/>
    <property type="match status" value="1"/>
</dbReference>
<dbReference type="InterPro" id="IPR027417">
    <property type="entry name" value="P-loop_NTPase"/>
</dbReference>
<dbReference type="KEGG" id="sgy:Sgly_1059"/>
<dbReference type="PANTHER" id="PTHR34301:SF8">
    <property type="entry name" value="ATPASE DOMAIN-CONTAINING PROTEIN"/>
    <property type="match status" value="1"/>
</dbReference>
<reference evidence="1 2" key="1">
    <citation type="journal article" date="2011" name="Stand. Genomic Sci.">
        <title>Complete genome sequence of Syntrophobotulus glycolicus type strain (FlGlyR).</title>
        <authorList>
            <person name="Han C."/>
            <person name="Mwirichia R."/>
            <person name="Chertkov O."/>
            <person name="Held B."/>
            <person name="Lapidus A."/>
            <person name="Nolan M."/>
            <person name="Lucas S."/>
            <person name="Hammon N."/>
            <person name="Deshpande S."/>
            <person name="Cheng J.F."/>
            <person name="Tapia R."/>
            <person name="Goodwin L."/>
            <person name="Pitluck S."/>
            <person name="Huntemann M."/>
            <person name="Liolios K."/>
            <person name="Ivanova N."/>
            <person name="Pagani I."/>
            <person name="Mavromatis K."/>
            <person name="Ovchinikova G."/>
            <person name="Pati A."/>
            <person name="Chen A."/>
            <person name="Palaniappan K."/>
            <person name="Land M."/>
            <person name="Hauser L."/>
            <person name="Brambilla E.M."/>
            <person name="Rohde M."/>
            <person name="Spring S."/>
            <person name="Sikorski J."/>
            <person name="Goker M."/>
            <person name="Woyke T."/>
            <person name="Bristow J."/>
            <person name="Eisen J.A."/>
            <person name="Markowitz V."/>
            <person name="Hugenholtz P."/>
            <person name="Kyrpides N.C."/>
            <person name="Klenk H.P."/>
            <person name="Detter J.C."/>
        </authorList>
    </citation>
    <scope>NUCLEOTIDE SEQUENCE [LARGE SCALE GENOMIC DNA]</scope>
    <source>
        <strain evidence="2">DSM 8271 / FlGlyR</strain>
    </source>
</reference>
<dbReference type="Pfam" id="PF14516">
    <property type="entry name" value="AAA_35"/>
    <property type="match status" value="1"/>
</dbReference>
<dbReference type="Proteomes" id="UP000007488">
    <property type="component" value="Chromosome"/>
</dbReference>
<gene>
    <name evidence="1" type="ordered locus">Sgly_1059</name>
</gene>
<evidence type="ECO:0000313" key="2">
    <source>
        <dbReference type="Proteomes" id="UP000007488"/>
    </source>
</evidence>
<dbReference type="OrthoDB" id="9811804at2"/>
<dbReference type="PANTHER" id="PTHR34301">
    <property type="entry name" value="DNA-BINDING PROTEIN-RELATED"/>
    <property type="match status" value="1"/>
</dbReference>
<keyword evidence="2" id="KW-1185">Reference proteome</keyword>
<dbReference type="STRING" id="645991.Sgly_1059"/>
<dbReference type="HOGENOM" id="CLU_414282_0_0_9"/>